<proteinExistence type="inferred from homology"/>
<dbReference type="CDD" id="cd13751">
    <property type="entry name" value="TGF_beta_GDF8_like"/>
    <property type="match status" value="1"/>
</dbReference>
<feature type="transmembrane region" description="Helical" evidence="8">
    <location>
        <begin position="12"/>
        <end position="34"/>
    </location>
</feature>
<dbReference type="Gene3D" id="2.60.120.970">
    <property type="match status" value="1"/>
</dbReference>
<evidence type="ECO:0000256" key="1">
    <source>
        <dbReference type="ARBA" id="ARBA00004613"/>
    </source>
</evidence>
<gene>
    <name evidence="10" type="ORF">ODALV1_LOCUS15986</name>
</gene>
<dbReference type="Pfam" id="PF00019">
    <property type="entry name" value="TGF_beta"/>
    <property type="match status" value="1"/>
</dbReference>
<dbReference type="PANTHER" id="PTHR11848:SF262">
    <property type="entry name" value="LD29161P"/>
    <property type="match status" value="1"/>
</dbReference>
<comment type="similarity">
    <text evidence="2 6">Belongs to the TGF-beta family.</text>
</comment>
<dbReference type="PROSITE" id="PS00250">
    <property type="entry name" value="TGF_BETA_1"/>
    <property type="match status" value="1"/>
</dbReference>
<reference evidence="10 11" key="1">
    <citation type="submission" date="2024-08" db="EMBL/GenBank/DDBJ databases">
        <authorList>
            <person name="Cucini C."/>
            <person name="Frati F."/>
        </authorList>
    </citation>
    <scope>NUCLEOTIDE SEQUENCE [LARGE SCALE GENOMIC DNA]</scope>
</reference>
<evidence type="ECO:0000256" key="5">
    <source>
        <dbReference type="ARBA" id="ARBA00023157"/>
    </source>
</evidence>
<keyword evidence="4 6" id="KW-0339">Growth factor</keyword>
<name>A0ABP1QYX2_9HEXA</name>
<evidence type="ECO:0000256" key="4">
    <source>
        <dbReference type="ARBA" id="ARBA00023030"/>
    </source>
</evidence>
<keyword evidence="8" id="KW-0472">Membrane</keyword>
<keyword evidence="11" id="KW-1185">Reference proteome</keyword>
<dbReference type="Gene3D" id="2.10.90.10">
    <property type="entry name" value="Cystine-knot cytokines"/>
    <property type="match status" value="1"/>
</dbReference>
<evidence type="ECO:0000259" key="9">
    <source>
        <dbReference type="PROSITE" id="PS51362"/>
    </source>
</evidence>
<comment type="caution">
    <text evidence="10">The sequence shown here is derived from an EMBL/GenBank/DDBJ whole genome shotgun (WGS) entry which is preliminary data.</text>
</comment>
<feature type="domain" description="TGF-beta family profile" evidence="9">
    <location>
        <begin position="339"/>
        <end position="453"/>
    </location>
</feature>
<accession>A0ABP1QYX2</accession>
<evidence type="ECO:0000313" key="10">
    <source>
        <dbReference type="EMBL" id="CAL8113346.1"/>
    </source>
</evidence>
<organism evidence="10 11">
    <name type="scientific">Orchesella dallaii</name>
    <dbReference type="NCBI Taxonomy" id="48710"/>
    <lineage>
        <taxon>Eukaryota</taxon>
        <taxon>Metazoa</taxon>
        <taxon>Ecdysozoa</taxon>
        <taxon>Arthropoda</taxon>
        <taxon>Hexapoda</taxon>
        <taxon>Collembola</taxon>
        <taxon>Entomobryomorpha</taxon>
        <taxon>Entomobryoidea</taxon>
        <taxon>Orchesellidae</taxon>
        <taxon>Orchesellinae</taxon>
        <taxon>Orchesella</taxon>
    </lineage>
</organism>
<dbReference type="InterPro" id="IPR001839">
    <property type="entry name" value="TGF-b_C"/>
</dbReference>
<dbReference type="PROSITE" id="PS51362">
    <property type="entry name" value="TGF_BETA_2"/>
    <property type="match status" value="1"/>
</dbReference>
<evidence type="ECO:0000313" key="11">
    <source>
        <dbReference type="Proteomes" id="UP001642540"/>
    </source>
</evidence>
<dbReference type="InterPro" id="IPR029034">
    <property type="entry name" value="Cystine-knot_cytokine"/>
</dbReference>
<evidence type="ECO:0000256" key="8">
    <source>
        <dbReference type="SAM" id="Phobius"/>
    </source>
</evidence>
<keyword evidence="3" id="KW-0964">Secreted</keyword>
<protein>
    <recommendedName>
        <fullName evidence="9">TGF-beta family profile domain-containing protein</fullName>
    </recommendedName>
</protein>
<evidence type="ECO:0000256" key="6">
    <source>
        <dbReference type="RuleBase" id="RU000354"/>
    </source>
</evidence>
<dbReference type="Proteomes" id="UP001642540">
    <property type="component" value="Unassembled WGS sequence"/>
</dbReference>
<feature type="region of interest" description="Disordered" evidence="7">
    <location>
        <begin position="35"/>
        <end position="71"/>
    </location>
</feature>
<dbReference type="EMBL" id="CAXLJM020000049">
    <property type="protein sequence ID" value="CAL8113346.1"/>
    <property type="molecule type" value="Genomic_DNA"/>
</dbReference>
<dbReference type="InterPro" id="IPR001111">
    <property type="entry name" value="TGF-b_propeptide"/>
</dbReference>
<keyword evidence="8" id="KW-0812">Transmembrane</keyword>
<dbReference type="InterPro" id="IPR015615">
    <property type="entry name" value="TGF-beta-rel"/>
</dbReference>
<sequence>MAKVSKCQQQQRSLLNTLSIVVAIGGLIVLSSFGEASPTNSSLKKSVHKGSRTSRSTSITNSVERSGDYNATFDPNEGKLCSLAGNDRPACRKAGLDMKRFSLELIRKDILKKLRLDENKLPTTNASNFVIPPSYLTEIVDMQTMQSDSPARDDTYDDEHATTEKIIAFSKPDQITLGKQSQNVHHFTFSEKMSNMKIESATLYVYIRNTHHHGPADRKNSNFSIRIRELIQKKGESPVSVDIYGLFKPAGATSSLSHGRHNRSRWVQIDIKTALSKWVSTSTSSRKITLVIEAVDNSGNPSKEVTVVNTSETDGQASSKSDANAQYPFIEVHVSESGRVRATRNIGMTCDENSLERRCCKYPLTVDFEEFGWDWIIAPKQYYANYCSGECPYAFLQKYPHNHIVQQAVPSGIGGPCCAARKMSSISMLYFDSDSNIVYSVLPGMVVEKCGCS</sequence>
<keyword evidence="8" id="KW-1133">Transmembrane helix</keyword>
<dbReference type="PANTHER" id="PTHR11848">
    <property type="entry name" value="TGF-BETA FAMILY"/>
    <property type="match status" value="1"/>
</dbReference>
<keyword evidence="5" id="KW-1015">Disulfide bond</keyword>
<dbReference type="SMART" id="SM00204">
    <property type="entry name" value="TGFB"/>
    <property type="match status" value="1"/>
</dbReference>
<evidence type="ECO:0000256" key="2">
    <source>
        <dbReference type="ARBA" id="ARBA00006656"/>
    </source>
</evidence>
<comment type="subcellular location">
    <subcellularLocation>
        <location evidence="1">Secreted</location>
    </subcellularLocation>
</comment>
<dbReference type="Pfam" id="PF00688">
    <property type="entry name" value="TGFb_propeptide"/>
    <property type="match status" value="1"/>
</dbReference>
<evidence type="ECO:0000256" key="3">
    <source>
        <dbReference type="ARBA" id="ARBA00022525"/>
    </source>
</evidence>
<evidence type="ECO:0000256" key="7">
    <source>
        <dbReference type="SAM" id="MobiDB-lite"/>
    </source>
</evidence>
<dbReference type="InterPro" id="IPR017948">
    <property type="entry name" value="TGFb_CS"/>
</dbReference>
<dbReference type="SUPFAM" id="SSF57501">
    <property type="entry name" value="Cystine-knot cytokines"/>
    <property type="match status" value="1"/>
</dbReference>